<dbReference type="PRINTS" id="PR00032">
    <property type="entry name" value="HTHARAC"/>
</dbReference>
<dbReference type="Gene3D" id="1.10.10.60">
    <property type="entry name" value="Homeodomain-like"/>
    <property type="match status" value="2"/>
</dbReference>
<gene>
    <name evidence="5" type="ORF">ABV298_25735</name>
</gene>
<dbReference type="PANTHER" id="PTHR40055">
    <property type="entry name" value="TRANSCRIPTIONAL REGULATOR YGIV-RELATED"/>
    <property type="match status" value="1"/>
</dbReference>
<dbReference type="InterPro" id="IPR011256">
    <property type="entry name" value="Reg_factor_effector_dom_sf"/>
</dbReference>
<dbReference type="SUPFAM" id="SSF46689">
    <property type="entry name" value="Homeodomain-like"/>
    <property type="match status" value="2"/>
</dbReference>
<dbReference type="InterPro" id="IPR009057">
    <property type="entry name" value="Homeodomain-like_sf"/>
</dbReference>
<feature type="domain" description="HTH araC/xylS-type" evidence="4">
    <location>
        <begin position="3"/>
        <end position="101"/>
    </location>
</feature>
<dbReference type="PROSITE" id="PS01124">
    <property type="entry name" value="HTH_ARAC_FAMILY_2"/>
    <property type="match status" value="1"/>
</dbReference>
<name>A0AAU8FH22_9BACT</name>
<evidence type="ECO:0000256" key="1">
    <source>
        <dbReference type="ARBA" id="ARBA00023015"/>
    </source>
</evidence>
<keyword evidence="2" id="KW-0238">DNA-binding</keyword>
<keyword evidence="1" id="KW-0805">Transcription regulation</keyword>
<evidence type="ECO:0000313" key="5">
    <source>
        <dbReference type="EMBL" id="XCH23676.1"/>
    </source>
</evidence>
<dbReference type="Pfam" id="PF12833">
    <property type="entry name" value="HTH_18"/>
    <property type="match status" value="1"/>
</dbReference>
<dbReference type="RefSeq" id="WP_353719000.1">
    <property type="nucleotide sequence ID" value="NZ_CP159289.1"/>
</dbReference>
<dbReference type="InterPro" id="IPR018060">
    <property type="entry name" value="HTH_AraC"/>
</dbReference>
<dbReference type="PANTHER" id="PTHR40055:SF1">
    <property type="entry name" value="TRANSCRIPTIONAL REGULATOR YGIV-RELATED"/>
    <property type="match status" value="1"/>
</dbReference>
<keyword evidence="3" id="KW-0804">Transcription</keyword>
<dbReference type="EMBL" id="CP159289">
    <property type="protein sequence ID" value="XCH23676.1"/>
    <property type="molecule type" value="Genomic_DNA"/>
</dbReference>
<dbReference type="InterPro" id="IPR050908">
    <property type="entry name" value="SmbC-like"/>
</dbReference>
<evidence type="ECO:0000256" key="2">
    <source>
        <dbReference type="ARBA" id="ARBA00023125"/>
    </source>
</evidence>
<dbReference type="GO" id="GO:0003700">
    <property type="term" value="F:DNA-binding transcription factor activity"/>
    <property type="evidence" value="ECO:0007669"/>
    <property type="project" value="InterPro"/>
</dbReference>
<reference evidence="5" key="1">
    <citation type="submission" date="2024-06" db="EMBL/GenBank/DDBJ databases">
        <title>Sequencing and assembly of the genome of Dyadobacter sp. strain 676, a symbiont of Cyamopsis tetragonoloba.</title>
        <authorList>
            <person name="Guro P."/>
            <person name="Sazanova A."/>
            <person name="Kuznetsova I."/>
            <person name="Belimov A."/>
            <person name="Safronova V."/>
        </authorList>
    </citation>
    <scope>NUCLEOTIDE SEQUENCE</scope>
    <source>
        <strain evidence="5">676</strain>
    </source>
</reference>
<evidence type="ECO:0000256" key="3">
    <source>
        <dbReference type="ARBA" id="ARBA00023163"/>
    </source>
</evidence>
<accession>A0AAU8FH22</accession>
<organism evidence="5">
    <name type="scientific">Dyadobacter sp. 676</name>
    <dbReference type="NCBI Taxonomy" id="3088362"/>
    <lineage>
        <taxon>Bacteria</taxon>
        <taxon>Pseudomonadati</taxon>
        <taxon>Bacteroidota</taxon>
        <taxon>Cytophagia</taxon>
        <taxon>Cytophagales</taxon>
        <taxon>Spirosomataceae</taxon>
        <taxon>Dyadobacter</taxon>
    </lineage>
</organism>
<protein>
    <submittedName>
        <fullName evidence="5">AraC family transcriptional regulator</fullName>
    </submittedName>
</protein>
<proteinExistence type="predicted"/>
<evidence type="ECO:0000259" key="4">
    <source>
        <dbReference type="PROSITE" id="PS01124"/>
    </source>
</evidence>
<dbReference type="InterPro" id="IPR020449">
    <property type="entry name" value="Tscrpt_reg_AraC-type_HTH"/>
</dbReference>
<dbReference type="GO" id="GO:0043565">
    <property type="term" value="F:sequence-specific DNA binding"/>
    <property type="evidence" value="ECO:0007669"/>
    <property type="project" value="InterPro"/>
</dbReference>
<sequence>MASEVLLYINSHLDSKITLDTLSGLTGYSPFHLQKKLSAELGKSLGRYIQEQRLHTAAYFLALTRVPVNEIKYLVGFEDDSSFGRAFKKLYGVPPLQYRKSKKHRQAFPLRTFRYISAKGMIYNEAPRTARVFASRGDYFSEGIYGIWKEVAAYIRSIGKTPEDFNHYAILHECPHLTGSRDCRYDAAIVPIGFELPEDPFCQTAVFDGRYIRYDFCCQVRDYEAVSAEVNHTLAQQTNIQHRYACRISGSAPCPTTRIPTIY</sequence>
<dbReference type="SMART" id="SM00342">
    <property type="entry name" value="HTH_ARAC"/>
    <property type="match status" value="1"/>
</dbReference>
<dbReference type="Gene3D" id="3.20.80.10">
    <property type="entry name" value="Regulatory factor, effector binding domain"/>
    <property type="match status" value="1"/>
</dbReference>
<dbReference type="AlphaFoldDB" id="A0AAU8FH22"/>